<dbReference type="EMBL" id="MAEI02000001">
    <property type="protein sequence ID" value="MEO1781857.1"/>
    <property type="molecule type" value="Genomic_DNA"/>
</dbReference>
<comment type="caution">
    <text evidence="1">The sequence shown here is derived from an EMBL/GenBank/DDBJ whole genome shotgun (WGS) entry which is preliminary data.</text>
</comment>
<evidence type="ECO:0000313" key="2">
    <source>
        <dbReference type="Proteomes" id="UP001429357"/>
    </source>
</evidence>
<reference evidence="2" key="1">
    <citation type="submission" date="2016-06" db="EMBL/GenBank/DDBJ databases">
        <title>Four novel species of enterococci isolated from chicken manure.</title>
        <authorList>
            <person name="Van Tyne D."/>
        </authorList>
    </citation>
    <scope>NUCLEOTIDE SEQUENCE [LARGE SCALE GENOMIC DNA]</scope>
    <source>
        <strain evidence="2">JM9A</strain>
    </source>
</reference>
<keyword evidence="2" id="KW-1185">Reference proteome</keyword>
<evidence type="ECO:0000313" key="1">
    <source>
        <dbReference type="EMBL" id="MEO1781857.1"/>
    </source>
</evidence>
<reference evidence="1 2" key="2">
    <citation type="submission" date="2024-02" db="EMBL/GenBank/DDBJ databases">
        <title>The Genome Sequence of Enterococcus diestrammenae JM9A.</title>
        <authorList>
            <person name="Earl A."/>
            <person name="Manson A."/>
            <person name="Gilmore M."/>
            <person name="Sanders J."/>
            <person name="Shea T."/>
            <person name="Howe W."/>
            <person name="Livny J."/>
            <person name="Cuomo C."/>
            <person name="Neafsey D."/>
            <person name="Birren B."/>
        </authorList>
    </citation>
    <scope>NUCLEOTIDE SEQUENCE [LARGE SCALE GENOMIC DNA]</scope>
    <source>
        <strain evidence="1 2">JM9A</strain>
    </source>
</reference>
<accession>A0ABV0F487</accession>
<organism evidence="1 2">
    <name type="scientific">Enterococcus diestrammenae</name>
    <dbReference type="NCBI Taxonomy" id="1155073"/>
    <lineage>
        <taxon>Bacteria</taxon>
        <taxon>Bacillati</taxon>
        <taxon>Bacillota</taxon>
        <taxon>Bacilli</taxon>
        <taxon>Lactobacillales</taxon>
        <taxon>Enterococcaceae</taxon>
        <taxon>Enterococcus</taxon>
    </lineage>
</organism>
<proteinExistence type="predicted"/>
<dbReference type="RefSeq" id="WP_161868567.1">
    <property type="nucleotide sequence ID" value="NZ_MAEI02000001.1"/>
</dbReference>
<gene>
    <name evidence="1" type="ORF">BAU18_001446</name>
</gene>
<dbReference type="Proteomes" id="UP001429357">
    <property type="component" value="Unassembled WGS sequence"/>
</dbReference>
<protein>
    <submittedName>
        <fullName evidence="1">Uncharacterized protein</fullName>
    </submittedName>
</protein>
<sequence length="59" mass="6589">MATHVFLINNLFPLLHSILFSGLATVNPISKELNYTFFAPSKTSMKLSITLDKTGIYID</sequence>
<name>A0ABV0F487_9ENTE</name>